<dbReference type="GO" id="GO:0016652">
    <property type="term" value="F:oxidoreductase activity, acting on NAD(P)H as acceptor"/>
    <property type="evidence" value="ECO:0007669"/>
    <property type="project" value="UniProtKB-UniRule"/>
</dbReference>
<dbReference type="InterPro" id="IPR003680">
    <property type="entry name" value="Flavodoxin_fold"/>
</dbReference>
<dbReference type="GO" id="GO:0016655">
    <property type="term" value="F:oxidoreductase activity, acting on NAD(P)H, quinone or similar compound as acceptor"/>
    <property type="evidence" value="ECO:0007669"/>
    <property type="project" value="InterPro"/>
</dbReference>
<comment type="function">
    <text evidence="6">Also exhibits azoreductase activity. Catalyzes the reductive cleavage of the azo bond in aromatic azo compounds to the corresponding amines.</text>
</comment>
<dbReference type="PANTHER" id="PTHR43741:SF4">
    <property type="entry name" value="FMN-DEPENDENT NADH:QUINONE OXIDOREDUCTASE"/>
    <property type="match status" value="1"/>
</dbReference>
<dbReference type="KEGG" id="sgq:SGLAD_v1c05400"/>
<dbReference type="InterPro" id="IPR029039">
    <property type="entry name" value="Flavoprotein-like_sf"/>
</dbReference>
<evidence type="ECO:0000256" key="6">
    <source>
        <dbReference type="HAMAP-Rule" id="MF_01216"/>
    </source>
</evidence>
<dbReference type="HAMAP" id="MF_01216">
    <property type="entry name" value="Azoreductase_type1"/>
    <property type="match status" value="1"/>
</dbReference>
<comment type="function">
    <text evidence="6">Quinone reductase that provides resistance to thiol-specific stress caused by electrophilic quinones.</text>
</comment>
<comment type="cofactor">
    <cofactor evidence="6">
        <name>FMN</name>
        <dbReference type="ChEBI" id="CHEBI:58210"/>
    </cofactor>
    <text evidence="6">Binds 1 FMN per subunit.</text>
</comment>
<dbReference type="GO" id="GO:0009055">
    <property type="term" value="F:electron transfer activity"/>
    <property type="evidence" value="ECO:0007669"/>
    <property type="project" value="UniProtKB-UniRule"/>
</dbReference>
<feature type="domain" description="Flavodoxin-like fold" evidence="7">
    <location>
        <begin position="4"/>
        <end position="187"/>
    </location>
</feature>
<comment type="subunit">
    <text evidence="6">Homodimer.</text>
</comment>
<evidence type="ECO:0000256" key="4">
    <source>
        <dbReference type="ARBA" id="ARBA00023027"/>
    </source>
</evidence>
<dbReference type="AlphaFoldDB" id="A0A4V1AQ97"/>
<dbReference type="Proteomes" id="UP000294309">
    <property type="component" value="Chromosome"/>
</dbReference>
<proteinExistence type="inferred from homology"/>
<feature type="binding site" evidence="6">
    <location>
        <begin position="18"/>
        <end position="20"/>
    </location>
    <ligand>
        <name>FMN</name>
        <dbReference type="ChEBI" id="CHEBI:58210"/>
    </ligand>
</feature>
<keyword evidence="9" id="KW-1185">Reference proteome</keyword>
<dbReference type="InterPro" id="IPR023048">
    <property type="entry name" value="NADH:quinone_OxRdtase_FMN_depd"/>
</dbReference>
<evidence type="ECO:0000256" key="5">
    <source>
        <dbReference type="ARBA" id="ARBA00048542"/>
    </source>
</evidence>
<evidence type="ECO:0000256" key="3">
    <source>
        <dbReference type="ARBA" id="ARBA00023002"/>
    </source>
</evidence>
<accession>A0A4V1AQ97</accession>
<dbReference type="EMBL" id="CP038013">
    <property type="protein sequence ID" value="QBQ07739.1"/>
    <property type="molecule type" value="Genomic_DNA"/>
</dbReference>
<dbReference type="Pfam" id="PF02525">
    <property type="entry name" value="Flavodoxin_2"/>
    <property type="match status" value="1"/>
</dbReference>
<evidence type="ECO:0000313" key="9">
    <source>
        <dbReference type="Proteomes" id="UP000294309"/>
    </source>
</evidence>
<dbReference type="NCBIfam" id="NF002370">
    <property type="entry name" value="PRK01355.1"/>
    <property type="match status" value="1"/>
</dbReference>
<comment type="caution">
    <text evidence="6">Lacks conserved residue(s) required for the propagation of feature annotation.</text>
</comment>
<dbReference type="GO" id="GO:0010181">
    <property type="term" value="F:FMN binding"/>
    <property type="evidence" value="ECO:0007669"/>
    <property type="project" value="UniProtKB-UniRule"/>
</dbReference>
<dbReference type="EC" id="1.7.1.17" evidence="6"/>
<comment type="similarity">
    <text evidence="6">Belongs to the azoreductase type 1 family.</text>
</comment>
<dbReference type="PANTHER" id="PTHR43741">
    <property type="entry name" value="FMN-DEPENDENT NADH-AZOREDUCTASE 1"/>
    <property type="match status" value="1"/>
</dbReference>
<protein>
    <recommendedName>
        <fullName evidence="6">FMN dependent NADH:quinone oxidoreductase</fullName>
        <ecNumber evidence="6">1.6.5.-</ecNumber>
    </recommendedName>
    <alternativeName>
        <fullName evidence="6">Azo-dye reductase</fullName>
    </alternativeName>
    <alternativeName>
        <fullName evidence="6">FMN-dependent NADH-azo compound oxidoreductase</fullName>
    </alternativeName>
    <alternativeName>
        <fullName evidence="6">FMN-dependent NADH-azoreductase</fullName>
        <ecNumber evidence="6">1.7.1.17</ecNumber>
    </alternativeName>
</protein>
<keyword evidence="1 6" id="KW-0285">Flavoprotein</keyword>
<dbReference type="EC" id="1.6.5.-" evidence="6"/>
<evidence type="ECO:0000259" key="7">
    <source>
        <dbReference type="Pfam" id="PF02525"/>
    </source>
</evidence>
<dbReference type="OrthoDB" id="9805013at2"/>
<name>A0A4V1AQ97_9MOLU</name>
<evidence type="ECO:0000256" key="1">
    <source>
        <dbReference type="ARBA" id="ARBA00022630"/>
    </source>
</evidence>
<comment type="catalytic activity">
    <reaction evidence="5">
        <text>N,N-dimethyl-1,4-phenylenediamine + anthranilate + 2 NAD(+) = 2-(4-dimethylaminophenyl)diazenylbenzoate + 2 NADH + 2 H(+)</text>
        <dbReference type="Rhea" id="RHEA:55872"/>
        <dbReference type="ChEBI" id="CHEBI:15378"/>
        <dbReference type="ChEBI" id="CHEBI:15783"/>
        <dbReference type="ChEBI" id="CHEBI:16567"/>
        <dbReference type="ChEBI" id="CHEBI:57540"/>
        <dbReference type="ChEBI" id="CHEBI:57945"/>
        <dbReference type="ChEBI" id="CHEBI:71579"/>
        <dbReference type="EC" id="1.7.1.17"/>
    </reaction>
    <physiologicalReaction direction="right-to-left" evidence="5">
        <dbReference type="Rhea" id="RHEA:55874"/>
    </physiologicalReaction>
</comment>
<keyword evidence="2 6" id="KW-0288">FMN</keyword>
<sequence>MNNKILVISGTVSPKDKSYSIALTNKFIEAYQKNNPNDELIYLDLNDTKMAKITLTRENMQQYFNQEDALDYIKQLKEVNKVIISSPMNNFAVSAMIKNYLDHILLANETFSYKYSKKGDAKGLLDHLSVQILTTQGAPIGWYPFGDHTAYLKGTFEFVGAKINEPICFAGTKVDPISSMNPIEAINTIEAKIVEIANKF</sequence>
<gene>
    <name evidence="8" type="primary">acpD</name>
    <name evidence="6" type="synonym">azoR</name>
    <name evidence="8" type="ORF">SGLAD_v1c05400</name>
</gene>
<dbReference type="Gene3D" id="3.40.50.360">
    <property type="match status" value="1"/>
</dbReference>
<evidence type="ECO:0000313" key="8">
    <source>
        <dbReference type="EMBL" id="QBQ07739.1"/>
    </source>
</evidence>
<evidence type="ECO:0000256" key="2">
    <source>
        <dbReference type="ARBA" id="ARBA00022643"/>
    </source>
</evidence>
<dbReference type="RefSeq" id="WP_134297528.1">
    <property type="nucleotide sequence ID" value="NZ_CP038013.1"/>
</dbReference>
<dbReference type="InterPro" id="IPR050104">
    <property type="entry name" value="FMN-dep_NADH:Q_OxRdtase_AzoR1"/>
</dbReference>
<organism evidence="8 9">
    <name type="scientific">Spiroplasma gladiatoris</name>
    <dbReference type="NCBI Taxonomy" id="2143"/>
    <lineage>
        <taxon>Bacteria</taxon>
        <taxon>Bacillati</taxon>
        <taxon>Mycoplasmatota</taxon>
        <taxon>Mollicutes</taxon>
        <taxon>Entomoplasmatales</taxon>
        <taxon>Spiroplasmataceae</taxon>
        <taxon>Spiroplasma</taxon>
    </lineage>
</organism>
<reference evidence="8 9" key="1">
    <citation type="submission" date="2019-03" db="EMBL/GenBank/DDBJ databases">
        <title>Complete genome sequence of Spiroplasma gladiatoris TG-1 (DSM 22552).</title>
        <authorList>
            <person name="Lin Y.-C."/>
            <person name="Chou L."/>
            <person name="Kuo C.-H."/>
        </authorList>
    </citation>
    <scope>NUCLEOTIDE SEQUENCE [LARGE SCALE GENOMIC DNA]</scope>
    <source>
        <strain evidence="8 9">TG-1</strain>
    </source>
</reference>
<keyword evidence="3 6" id="KW-0560">Oxidoreductase</keyword>
<comment type="catalytic activity">
    <reaction evidence="6">
        <text>2 a quinone + NADH + H(+) = 2 a 1,4-benzosemiquinone + NAD(+)</text>
        <dbReference type="Rhea" id="RHEA:65952"/>
        <dbReference type="ChEBI" id="CHEBI:15378"/>
        <dbReference type="ChEBI" id="CHEBI:57540"/>
        <dbReference type="ChEBI" id="CHEBI:57945"/>
        <dbReference type="ChEBI" id="CHEBI:132124"/>
        <dbReference type="ChEBI" id="CHEBI:134225"/>
    </reaction>
</comment>
<keyword evidence="4 6" id="KW-0520">NAD</keyword>
<dbReference type="SUPFAM" id="SSF52218">
    <property type="entry name" value="Flavoproteins"/>
    <property type="match status" value="1"/>
</dbReference>